<evidence type="ECO:0000313" key="2">
    <source>
        <dbReference type="Proteomes" id="UP000564677"/>
    </source>
</evidence>
<sequence>MLGAIDPDIRSRLCATPASLGVVVELLQGDPVKALVVGYFARFVAEGTAAWDVLGNGDIEIRFCTGETYVLAEAGVLRLS</sequence>
<evidence type="ECO:0000313" key="1">
    <source>
        <dbReference type="EMBL" id="NIJ64242.1"/>
    </source>
</evidence>
<gene>
    <name evidence="1" type="ORF">FHR20_001173</name>
</gene>
<dbReference type="RefSeq" id="WP_167298628.1">
    <property type="nucleotide sequence ID" value="NZ_JAASQV010000001.1"/>
</dbReference>
<comment type="caution">
    <text evidence="1">The sequence shown here is derived from an EMBL/GenBank/DDBJ whole genome shotgun (WGS) entry which is preliminary data.</text>
</comment>
<dbReference type="Proteomes" id="UP000564677">
    <property type="component" value="Unassembled WGS sequence"/>
</dbReference>
<protein>
    <submittedName>
        <fullName evidence="1">Uncharacterized protein</fullName>
    </submittedName>
</protein>
<name>A0A7X5ZUM8_9SPHN</name>
<reference evidence="1 2" key="1">
    <citation type="submission" date="2020-03" db="EMBL/GenBank/DDBJ databases">
        <title>Genomic Encyclopedia of Type Strains, Phase IV (KMG-IV): sequencing the most valuable type-strain genomes for metagenomic binning, comparative biology and taxonomic classification.</title>
        <authorList>
            <person name="Goeker M."/>
        </authorList>
    </citation>
    <scope>NUCLEOTIDE SEQUENCE [LARGE SCALE GENOMIC DNA]</scope>
    <source>
        <strain evidence="1 2">DSM 4733</strain>
    </source>
</reference>
<keyword evidence="2" id="KW-1185">Reference proteome</keyword>
<organism evidence="1 2">
    <name type="scientific">Sphingomonas leidyi</name>
    <dbReference type="NCBI Taxonomy" id="68569"/>
    <lineage>
        <taxon>Bacteria</taxon>
        <taxon>Pseudomonadati</taxon>
        <taxon>Pseudomonadota</taxon>
        <taxon>Alphaproteobacteria</taxon>
        <taxon>Sphingomonadales</taxon>
        <taxon>Sphingomonadaceae</taxon>
        <taxon>Sphingomonas</taxon>
    </lineage>
</organism>
<dbReference type="EMBL" id="JAASQV010000001">
    <property type="protein sequence ID" value="NIJ64242.1"/>
    <property type="molecule type" value="Genomic_DNA"/>
</dbReference>
<proteinExistence type="predicted"/>
<dbReference type="AlphaFoldDB" id="A0A7X5ZUM8"/>
<accession>A0A7X5ZUM8</accession>